<accession>G0A3T4</accession>
<gene>
    <name evidence="1" type="ordered locus">Metme_4358</name>
</gene>
<reference evidence="2" key="3">
    <citation type="submission" date="2011-05" db="EMBL/GenBank/DDBJ databases">
        <title>Complete sequence of Methylomonas methanica MC09.</title>
        <authorList>
            <consortium name="US DOE Joint Genome Institute"/>
            <person name="Lucas S."/>
            <person name="Han J."/>
            <person name="Lapidus A."/>
            <person name="Cheng J.-F."/>
            <person name="Goodwin L."/>
            <person name="Pitluck S."/>
            <person name="Peters L."/>
            <person name="Mikhailova N."/>
            <person name="Teshima H."/>
            <person name="Han C."/>
            <person name="Tapia R."/>
            <person name="Land M."/>
            <person name="Hauser L."/>
            <person name="Kyrpides N."/>
            <person name="Ivanova N."/>
            <person name="Pagani I."/>
            <person name="Stein L."/>
            <person name="Woyke T."/>
        </authorList>
    </citation>
    <scope>NUCLEOTIDE SEQUENCE [LARGE SCALE GENOMIC DNA]</scope>
    <source>
        <strain evidence="2">MC09</strain>
    </source>
</reference>
<dbReference type="Proteomes" id="UP000008888">
    <property type="component" value="Chromosome"/>
</dbReference>
<evidence type="ECO:0000313" key="1">
    <source>
        <dbReference type="EMBL" id="AEG02706.1"/>
    </source>
</evidence>
<sequence>MAEQQTKVLTSDWGGLNENLVASIYPIDRKGNKTEDTVVKCVFTDSNLELSTTWASPFENAGTQNVSPTLQQLVQSGSLSGLLSKVDGVFGSDLQRLAHGLEGRTSVTKLNSTQVYVGNQPAKFNVTALFRAWADPVKEVHQPFNQLMEWALPVELSEEGSLAARLLDQGLSYQSTFPSAAPVMLAVNYKGATYWPMVIENITKDTNAPIDRNGNFTELKVPMLLTTLTAIDRRDYKKFVSQ</sequence>
<reference evidence="1 2" key="1">
    <citation type="journal article" date="2011" name="J. Bacteriol.">
        <title>Complete Genome Sequence of the Aerobic Marine Methanotroph Methylomonas methanica MC09.</title>
        <authorList>
            <person name="Boden R."/>
            <person name="Cunliffe M."/>
            <person name="Scanlan J."/>
            <person name="Moussard H."/>
            <person name="Kits K.D."/>
            <person name="Klotz M.G."/>
            <person name="Jetten M.S."/>
            <person name="Vuilleumier S."/>
            <person name="Han J."/>
            <person name="Peters L."/>
            <person name="Mikhailova N."/>
            <person name="Teshima H."/>
            <person name="Tapia R."/>
            <person name="Kyrpides N."/>
            <person name="Ivanova N."/>
            <person name="Pagani I."/>
            <person name="Cheng J.F."/>
            <person name="Goodwin L."/>
            <person name="Han C."/>
            <person name="Hauser L."/>
            <person name="Land M.L."/>
            <person name="Lapidus A."/>
            <person name="Lucas S."/>
            <person name="Pitluck S."/>
            <person name="Woyke T."/>
            <person name="Stein L."/>
            <person name="Murrell J.C."/>
        </authorList>
    </citation>
    <scope>NUCLEOTIDE SEQUENCE [LARGE SCALE GENOMIC DNA]</scope>
    <source>
        <strain evidence="1 2">MC09</strain>
    </source>
</reference>
<dbReference type="RefSeq" id="WP_013820919.1">
    <property type="nucleotide sequence ID" value="NC_015572.1"/>
</dbReference>
<evidence type="ECO:0000313" key="2">
    <source>
        <dbReference type="Proteomes" id="UP000008888"/>
    </source>
</evidence>
<dbReference type="KEGG" id="mmt:Metme_4358"/>
<dbReference type="EMBL" id="CP002738">
    <property type="protein sequence ID" value="AEG02706.1"/>
    <property type="molecule type" value="Genomic_DNA"/>
</dbReference>
<name>G0A3T4_METMM</name>
<proteinExistence type="predicted"/>
<reference key="2">
    <citation type="submission" date="2011-05" db="EMBL/GenBank/DDBJ databases">
        <title>Complete genome sequence of the aerobic marine methanotroph Methylomonas methanica MC09.</title>
        <authorList>
            <person name="Boden R."/>
            <person name="Cunliffe M."/>
            <person name="Scanlan J."/>
            <person name="Moussard H."/>
            <person name="Kits K.D."/>
            <person name="Klotz M."/>
            <person name="Jetten M."/>
            <person name="Vuilleumier S."/>
            <person name="Han J."/>
            <person name="Peters L."/>
            <person name="Mikhailova N."/>
            <person name="Teshima H."/>
            <person name="Tapia R."/>
            <person name="Kyrpides N."/>
            <person name="Ivanova N."/>
            <person name="Pagani I."/>
            <person name="Cheng J.-F."/>
            <person name="Goodwin L."/>
            <person name="Han C."/>
            <person name="Hauser L."/>
            <person name="Land M."/>
            <person name="Lapidus A."/>
            <person name="Lucas S."/>
            <person name="Pitluck S."/>
            <person name="Woyke T."/>
            <person name="Stein L.Y."/>
            <person name="Murrell C."/>
        </authorList>
    </citation>
    <scope>NUCLEOTIDE SEQUENCE</scope>
    <source>
        <strain>MC09</strain>
    </source>
</reference>
<dbReference type="STRING" id="857087.Metme_4358"/>
<keyword evidence="2" id="KW-1185">Reference proteome</keyword>
<dbReference type="AlphaFoldDB" id="G0A3T4"/>
<dbReference type="eggNOG" id="ENOG5031QZI">
    <property type="taxonomic scope" value="Bacteria"/>
</dbReference>
<dbReference type="HOGENOM" id="CLU_086264_0_0_6"/>
<organism evidence="1 2">
    <name type="scientific">Methylomonas methanica (strain DSM 25384 / MC09)</name>
    <dbReference type="NCBI Taxonomy" id="857087"/>
    <lineage>
        <taxon>Bacteria</taxon>
        <taxon>Pseudomonadati</taxon>
        <taxon>Pseudomonadota</taxon>
        <taxon>Gammaproteobacteria</taxon>
        <taxon>Methylococcales</taxon>
        <taxon>Methylococcaceae</taxon>
        <taxon>Methylomonas</taxon>
    </lineage>
</organism>
<dbReference type="OrthoDB" id="8613896at2"/>
<protein>
    <submittedName>
        <fullName evidence="1">Uncharacterized protein</fullName>
    </submittedName>
</protein>